<protein>
    <submittedName>
        <fullName evidence="1">Uncharacterized protein</fullName>
    </submittedName>
</protein>
<accession>A0A397SDN4</accession>
<dbReference type="Proteomes" id="UP000265703">
    <property type="component" value="Unassembled WGS sequence"/>
</dbReference>
<dbReference type="OrthoDB" id="2489248at2759"/>
<keyword evidence="2" id="KW-1185">Reference proteome</keyword>
<comment type="caution">
    <text evidence="1">The sequence shown here is derived from an EMBL/GenBank/DDBJ whole genome shotgun (WGS) entry which is preliminary data.</text>
</comment>
<organism evidence="1 2">
    <name type="scientific">Glomus cerebriforme</name>
    <dbReference type="NCBI Taxonomy" id="658196"/>
    <lineage>
        <taxon>Eukaryota</taxon>
        <taxon>Fungi</taxon>
        <taxon>Fungi incertae sedis</taxon>
        <taxon>Mucoromycota</taxon>
        <taxon>Glomeromycotina</taxon>
        <taxon>Glomeromycetes</taxon>
        <taxon>Glomerales</taxon>
        <taxon>Glomeraceae</taxon>
        <taxon>Glomus</taxon>
    </lineage>
</organism>
<dbReference type="EMBL" id="QKYT01000673">
    <property type="protein sequence ID" value="RIA82365.1"/>
    <property type="molecule type" value="Genomic_DNA"/>
</dbReference>
<evidence type="ECO:0000313" key="1">
    <source>
        <dbReference type="EMBL" id="RIA82365.1"/>
    </source>
</evidence>
<reference evidence="1 2" key="1">
    <citation type="submission" date="2018-06" db="EMBL/GenBank/DDBJ databases">
        <title>Comparative genomics reveals the genomic features of Rhizophagus irregularis, R. cerebriforme, R. diaphanum and Gigaspora rosea, and their symbiotic lifestyle signature.</title>
        <authorList>
            <person name="Morin E."/>
            <person name="San Clemente H."/>
            <person name="Chen E.C.H."/>
            <person name="De La Providencia I."/>
            <person name="Hainaut M."/>
            <person name="Kuo A."/>
            <person name="Kohler A."/>
            <person name="Murat C."/>
            <person name="Tang N."/>
            <person name="Roy S."/>
            <person name="Loubradou J."/>
            <person name="Henrissat B."/>
            <person name="Grigoriev I.V."/>
            <person name="Corradi N."/>
            <person name="Roux C."/>
            <person name="Martin F.M."/>
        </authorList>
    </citation>
    <scope>NUCLEOTIDE SEQUENCE [LARGE SCALE GENOMIC DNA]</scope>
    <source>
        <strain evidence="1 2">DAOM 227022</strain>
    </source>
</reference>
<name>A0A397SDN4_9GLOM</name>
<dbReference type="AlphaFoldDB" id="A0A397SDN4"/>
<proteinExistence type="predicted"/>
<sequence length="205" mass="23524">MASVALGLLTFARNEEDDLKRFIELYKGYINSLGIDLTAGNLVTEIWSDYALEGNTTIWNNRAGMEFTDDSLNYIDSGGVVGGRAGAGHPYVIPARSCHIFIKICADLPIYQMARRQLRFGNLFQEDIPVRKFYDKLKELGSNEILMSWLTYWKELKLERKNYILERISRPVITSQEPVIMKPVTQHGISWEDMDHLLKSQAEIF</sequence>
<evidence type="ECO:0000313" key="2">
    <source>
        <dbReference type="Proteomes" id="UP000265703"/>
    </source>
</evidence>
<gene>
    <name evidence="1" type="ORF">C1645_743840</name>
</gene>